<dbReference type="InterPro" id="IPR006140">
    <property type="entry name" value="D-isomer_DH_NAD-bd"/>
</dbReference>
<comment type="caution">
    <text evidence="4">The sequence shown here is derived from an EMBL/GenBank/DDBJ whole genome shotgun (WGS) entry which is preliminary data.</text>
</comment>
<accession>A0A8T9C1V9</accession>
<keyword evidence="5" id="KW-1185">Reference proteome</keyword>
<name>A0A8T9C1V9_9HELO</name>
<feature type="domain" description="D-isomer specific 2-hydroxyacid dehydrogenase NAD-binding" evidence="3">
    <location>
        <begin position="123"/>
        <end position="201"/>
    </location>
</feature>
<dbReference type="GO" id="GO:0051287">
    <property type="term" value="F:NAD binding"/>
    <property type="evidence" value="ECO:0007669"/>
    <property type="project" value="InterPro"/>
</dbReference>
<dbReference type="EMBL" id="QGMK01001785">
    <property type="protein sequence ID" value="TVY64257.1"/>
    <property type="molecule type" value="Genomic_DNA"/>
</dbReference>
<dbReference type="InterPro" id="IPR029752">
    <property type="entry name" value="D-isomer_DH_CS1"/>
</dbReference>
<dbReference type="InterPro" id="IPR036291">
    <property type="entry name" value="NAD(P)-bd_dom_sf"/>
</dbReference>
<evidence type="ECO:0000313" key="5">
    <source>
        <dbReference type="Proteomes" id="UP000469558"/>
    </source>
</evidence>
<feature type="domain" description="D-isomer specific 2-hydroxyacid dehydrogenase NAD-binding" evidence="3">
    <location>
        <begin position="226"/>
        <end position="340"/>
    </location>
</feature>
<dbReference type="AlphaFoldDB" id="A0A8T9C1V9"/>
<evidence type="ECO:0000259" key="3">
    <source>
        <dbReference type="Pfam" id="PF02826"/>
    </source>
</evidence>
<sequence length="384" mass="42381">MTDTTNTTGHLLCLLPFPEPLPLTDRIKKQHHQLKFSYRQFTIGADWKASEGLPDEIWKDVTVLFTLTQYPRDMKLAPNLQLVQIFSTGTDHISKLPVYTDSTVPITNAAGVPAPVIAEWVIMTILVATRKYNTLRDWQLSRTWDNGGKGKGLFSSSPSTLGKRIGIIGYGGIGRQVANIARAMGMEVFAYTANPRTSPESKRYTGYSIPNTGDADGSIPSQWFHGTDKNSLHEFLGQGIDYLLLSLPLTKLTPNLLGEAEFDILSKRNTFIINISRGEVIDQDSLIKALRAYEEDSSGVHGQGRKGLSGAALDVAVPEPLPKDHPLWGAPNCIITPHISGLYSDYGGHVFQVLEMNLQRLAGREKFLNLIDRETGYSSAVEKN</sequence>
<dbReference type="PROSITE" id="PS00065">
    <property type="entry name" value="D_2_HYDROXYACID_DH_1"/>
    <property type="match status" value="1"/>
</dbReference>
<keyword evidence="2" id="KW-0520">NAD</keyword>
<protein>
    <submittedName>
        <fullName evidence="4">Glyoxylate reductase</fullName>
    </submittedName>
</protein>
<evidence type="ECO:0000256" key="2">
    <source>
        <dbReference type="ARBA" id="ARBA00023027"/>
    </source>
</evidence>
<reference evidence="4 5" key="1">
    <citation type="submission" date="2018-05" db="EMBL/GenBank/DDBJ databases">
        <title>Genome sequencing and assembly of the regulated plant pathogen Lachnellula willkommii and related sister species for the development of diagnostic species identification markers.</title>
        <authorList>
            <person name="Giroux E."/>
            <person name="Bilodeau G."/>
        </authorList>
    </citation>
    <scope>NUCLEOTIDE SEQUENCE [LARGE SCALE GENOMIC DNA]</scope>
    <source>
        <strain evidence="4 5">CBS 268.59</strain>
    </source>
</reference>
<evidence type="ECO:0000313" key="4">
    <source>
        <dbReference type="EMBL" id="TVY64257.1"/>
    </source>
</evidence>
<dbReference type="PANTHER" id="PTHR43333">
    <property type="entry name" value="2-HACID_DH_C DOMAIN-CONTAINING PROTEIN"/>
    <property type="match status" value="1"/>
</dbReference>
<dbReference type="Proteomes" id="UP000469558">
    <property type="component" value="Unassembled WGS sequence"/>
</dbReference>
<organism evidence="4 5">
    <name type="scientific">Lachnellula suecica</name>
    <dbReference type="NCBI Taxonomy" id="602035"/>
    <lineage>
        <taxon>Eukaryota</taxon>
        <taxon>Fungi</taxon>
        <taxon>Dikarya</taxon>
        <taxon>Ascomycota</taxon>
        <taxon>Pezizomycotina</taxon>
        <taxon>Leotiomycetes</taxon>
        <taxon>Helotiales</taxon>
        <taxon>Lachnaceae</taxon>
        <taxon>Lachnellula</taxon>
    </lineage>
</organism>
<dbReference type="SUPFAM" id="SSF52283">
    <property type="entry name" value="Formate/glycerate dehydrogenase catalytic domain-like"/>
    <property type="match status" value="1"/>
</dbReference>
<proteinExistence type="predicted"/>
<gene>
    <name evidence="4" type="primary">gyaR_1</name>
    <name evidence="4" type="ORF">LSUE1_G006911</name>
</gene>
<dbReference type="Gene3D" id="3.40.50.720">
    <property type="entry name" value="NAD(P)-binding Rossmann-like Domain"/>
    <property type="match status" value="2"/>
</dbReference>
<keyword evidence="1" id="KW-0560">Oxidoreductase</keyword>
<evidence type="ECO:0000256" key="1">
    <source>
        <dbReference type="ARBA" id="ARBA00023002"/>
    </source>
</evidence>
<dbReference type="GO" id="GO:0016491">
    <property type="term" value="F:oxidoreductase activity"/>
    <property type="evidence" value="ECO:0007669"/>
    <property type="project" value="UniProtKB-KW"/>
</dbReference>
<dbReference type="PANTHER" id="PTHR43333:SF1">
    <property type="entry name" value="D-ISOMER SPECIFIC 2-HYDROXYACID DEHYDROGENASE NAD-BINDING DOMAIN-CONTAINING PROTEIN"/>
    <property type="match status" value="1"/>
</dbReference>
<dbReference type="Pfam" id="PF02826">
    <property type="entry name" value="2-Hacid_dh_C"/>
    <property type="match status" value="2"/>
</dbReference>
<dbReference type="OrthoDB" id="298012at2759"/>
<dbReference type="SUPFAM" id="SSF51735">
    <property type="entry name" value="NAD(P)-binding Rossmann-fold domains"/>
    <property type="match status" value="1"/>
</dbReference>